<comment type="caution">
    <text evidence="3">The sequence shown here is derived from an EMBL/GenBank/DDBJ whole genome shotgun (WGS) entry which is preliminary data.</text>
</comment>
<dbReference type="InterPro" id="IPR036365">
    <property type="entry name" value="PGBD-like_sf"/>
</dbReference>
<dbReference type="SUPFAM" id="SSF47090">
    <property type="entry name" value="PGBD-like"/>
    <property type="match status" value="1"/>
</dbReference>
<evidence type="ECO:0000256" key="1">
    <source>
        <dbReference type="SAM" id="MobiDB-lite"/>
    </source>
</evidence>
<feature type="compositionally biased region" description="Low complexity" evidence="1">
    <location>
        <begin position="278"/>
        <end position="300"/>
    </location>
</feature>
<dbReference type="AlphaFoldDB" id="A0A3M8SXD4"/>
<dbReference type="Pfam" id="PF01471">
    <property type="entry name" value="PG_binding_1"/>
    <property type="match status" value="1"/>
</dbReference>
<evidence type="ECO:0000259" key="2">
    <source>
        <dbReference type="Pfam" id="PF01471"/>
    </source>
</evidence>
<gene>
    <name evidence="3" type="ORF">EER27_00935</name>
</gene>
<dbReference type="EMBL" id="RIBS01000001">
    <property type="protein sequence ID" value="RNF86031.1"/>
    <property type="molecule type" value="Genomic_DNA"/>
</dbReference>
<feature type="compositionally biased region" description="Basic residues" evidence="1">
    <location>
        <begin position="301"/>
        <end position="312"/>
    </location>
</feature>
<evidence type="ECO:0000313" key="3">
    <source>
        <dbReference type="EMBL" id="RNF86031.1"/>
    </source>
</evidence>
<dbReference type="PANTHER" id="PTHR34408:SF1">
    <property type="entry name" value="GLYCOSYL HYDROLASE FAMILY 19 DOMAIN-CONTAINING PROTEIN HI_1415"/>
    <property type="match status" value="1"/>
</dbReference>
<dbReference type="Proteomes" id="UP000267049">
    <property type="component" value="Unassembled WGS sequence"/>
</dbReference>
<dbReference type="SUPFAM" id="SSF53955">
    <property type="entry name" value="Lysozyme-like"/>
    <property type="match status" value="1"/>
</dbReference>
<keyword evidence="4" id="KW-1185">Reference proteome</keyword>
<feature type="region of interest" description="Disordered" evidence="1">
    <location>
        <begin position="278"/>
        <end position="324"/>
    </location>
</feature>
<dbReference type="InterPro" id="IPR023346">
    <property type="entry name" value="Lysozyme-like_dom_sf"/>
</dbReference>
<accession>A0A3M8SXD4</accession>
<dbReference type="Gene3D" id="1.10.101.10">
    <property type="entry name" value="PGBD-like superfamily/PGBD"/>
    <property type="match status" value="1"/>
</dbReference>
<dbReference type="RefSeq" id="WP_123086153.1">
    <property type="nucleotide sequence ID" value="NZ_RIBS01000001.1"/>
</dbReference>
<feature type="domain" description="Peptidoglycan binding-like" evidence="2">
    <location>
        <begin position="221"/>
        <end position="275"/>
    </location>
</feature>
<sequence length="324" mass="35300">MLTPSQIKKLYPRAPQAHLDAFAASHQALFERFGLSEGRNRLHFFLAQIGHESGGLTITEENLNYSAPRLMAVWPSRFRTLAAATPFARNPERLANNVYASRMGNGDANSGDGWRYRGRGYAQITGRDGYASLAPIAGLDLVARPEFAASPIHALQVACAFWAWKKLSALADRGDFIGCTRRWNGGTIGMDDRWHWLAKVQQNVPWSVSAPAQETRRIDVDTVRHVQQVLRDAGLYRGSVDGIIGKMSRAALRAWQADRGLPVVGEITAETLASMPAMPAARAESAPAARAGAKPSAKAGKGPRHNGTRISRKAPGASRPHVRH</sequence>
<name>A0A3M8SXD4_9GAMM</name>
<dbReference type="InterPro" id="IPR036366">
    <property type="entry name" value="PGBDSf"/>
</dbReference>
<dbReference type="InterPro" id="IPR052354">
    <property type="entry name" value="Cell_Wall_Dynamics_Protein"/>
</dbReference>
<dbReference type="OrthoDB" id="1491023at2"/>
<protein>
    <recommendedName>
        <fullName evidence="2">Peptidoglycan binding-like domain-containing protein</fullName>
    </recommendedName>
</protein>
<organism evidence="3 4">
    <name type="scientific">Montanilutibacter psychrotolerans</name>
    <dbReference type="NCBI Taxonomy" id="1327343"/>
    <lineage>
        <taxon>Bacteria</taxon>
        <taxon>Pseudomonadati</taxon>
        <taxon>Pseudomonadota</taxon>
        <taxon>Gammaproteobacteria</taxon>
        <taxon>Lysobacterales</taxon>
        <taxon>Lysobacteraceae</taxon>
        <taxon>Montanilutibacter</taxon>
    </lineage>
</organism>
<evidence type="ECO:0000313" key="4">
    <source>
        <dbReference type="Proteomes" id="UP000267049"/>
    </source>
</evidence>
<dbReference type="PANTHER" id="PTHR34408">
    <property type="entry name" value="FAMILY PROTEIN, PUTATIVE-RELATED"/>
    <property type="match status" value="1"/>
</dbReference>
<proteinExistence type="predicted"/>
<dbReference type="Gene3D" id="1.10.530.10">
    <property type="match status" value="1"/>
</dbReference>
<dbReference type="InterPro" id="IPR002477">
    <property type="entry name" value="Peptidoglycan-bd-like"/>
</dbReference>
<reference evidence="3 4" key="1">
    <citation type="submission" date="2018-11" db="EMBL/GenBank/DDBJ databases">
        <title>Lysobacter cryohumiis sp. nov., isolated from soil in the Tianshan Mountains, Xinjiang, China.</title>
        <authorList>
            <person name="Luo Y."/>
            <person name="Sheng H."/>
        </authorList>
    </citation>
    <scope>NUCLEOTIDE SEQUENCE [LARGE SCALE GENOMIC DNA]</scope>
    <source>
        <strain evidence="3 4">ZS60</strain>
    </source>
</reference>